<keyword evidence="1 9" id="KW-0732">Signal</keyword>
<dbReference type="InterPro" id="IPR024240">
    <property type="entry name" value="NAGLU_N"/>
</dbReference>
<keyword evidence="14" id="KW-1185">Reference proteome</keyword>
<dbReference type="Pfam" id="PF12972">
    <property type="entry name" value="NAGLU_C"/>
    <property type="match status" value="1"/>
</dbReference>
<evidence type="ECO:0000256" key="3">
    <source>
        <dbReference type="ARBA" id="ARBA00023180"/>
    </source>
</evidence>
<evidence type="ECO:0000313" key="14">
    <source>
        <dbReference type="Proteomes" id="UP001154078"/>
    </source>
</evidence>
<comment type="similarity">
    <text evidence="6">Belongs to the glycosyl hydrolase 89 family.</text>
</comment>
<feature type="domain" description="Alpha-N-acetylglucosaminidase tim-barrel" evidence="10">
    <location>
        <begin position="135"/>
        <end position="469"/>
    </location>
</feature>
<evidence type="ECO:0000259" key="10">
    <source>
        <dbReference type="Pfam" id="PF05089"/>
    </source>
</evidence>
<evidence type="ECO:0000256" key="8">
    <source>
        <dbReference type="ARBA" id="ARBA00072202"/>
    </source>
</evidence>
<dbReference type="PANTHER" id="PTHR12872:SF1">
    <property type="entry name" value="ALPHA-N-ACETYLGLUCOSAMINIDASE"/>
    <property type="match status" value="1"/>
</dbReference>
<dbReference type="Gene3D" id="3.20.20.80">
    <property type="entry name" value="Glycosidases"/>
    <property type="match status" value="1"/>
</dbReference>
<evidence type="ECO:0000256" key="1">
    <source>
        <dbReference type="ARBA" id="ARBA00022729"/>
    </source>
</evidence>
<dbReference type="AlphaFoldDB" id="A0A9P0BDF2"/>
<dbReference type="Gene3D" id="1.20.120.670">
    <property type="entry name" value="N-acetyl-b-d-glucoasminidase"/>
    <property type="match status" value="1"/>
</dbReference>
<evidence type="ECO:0000256" key="5">
    <source>
        <dbReference type="ARBA" id="ARBA00052030"/>
    </source>
</evidence>
<dbReference type="Pfam" id="PF05089">
    <property type="entry name" value="NAGLU"/>
    <property type="match status" value="1"/>
</dbReference>
<dbReference type="Gene3D" id="3.30.379.10">
    <property type="entry name" value="Chitobiase/beta-hexosaminidase domain 2-like"/>
    <property type="match status" value="1"/>
</dbReference>
<keyword evidence="3" id="KW-0325">Glycoprotein</keyword>
<evidence type="ECO:0000256" key="4">
    <source>
        <dbReference type="ARBA" id="ARBA00023295"/>
    </source>
</evidence>
<reference evidence="13" key="1">
    <citation type="submission" date="2021-12" db="EMBL/GenBank/DDBJ databases">
        <authorList>
            <person name="King R."/>
        </authorList>
    </citation>
    <scope>NUCLEOTIDE SEQUENCE</scope>
</reference>
<dbReference type="Pfam" id="PF12971">
    <property type="entry name" value="NAGLU_N"/>
    <property type="match status" value="1"/>
</dbReference>
<evidence type="ECO:0000256" key="9">
    <source>
        <dbReference type="SAM" id="SignalP"/>
    </source>
</evidence>
<dbReference type="InterPro" id="IPR024732">
    <property type="entry name" value="NAGLU_C"/>
</dbReference>
<dbReference type="Proteomes" id="UP001154078">
    <property type="component" value="Chromosome 7"/>
</dbReference>
<evidence type="ECO:0000256" key="6">
    <source>
        <dbReference type="ARBA" id="ARBA00060996"/>
    </source>
</evidence>
<accession>A0A9P0BDF2</accession>
<feature type="chain" id="PRO_5040194474" description="Alpha-N-acetylglucosaminidase" evidence="9">
    <location>
        <begin position="21"/>
        <end position="776"/>
    </location>
</feature>
<evidence type="ECO:0000313" key="13">
    <source>
        <dbReference type="EMBL" id="CAH0560993.1"/>
    </source>
</evidence>
<feature type="domain" description="Alpha-N-acetylglucosaminidase C-terminal" evidence="12">
    <location>
        <begin position="478"/>
        <end position="739"/>
    </location>
</feature>
<dbReference type="InterPro" id="IPR007781">
    <property type="entry name" value="NAGLU"/>
</dbReference>
<sequence length="776" mass="90923">MLNRQLCLLLFTSFLGVALCDNFQSTLGHIKPKVSVYDQENAVKQLIKRIIPDRYQDFIVEVNNEIGNGNDAFNIQKVNDKIKITASTGVAVATGFNYYLKYFCNSQVAWQVTRIEIPEILPQVNLTITLNDRFRYYQNVCTTGYSFVWWSWEQWEKHIDWMALNAFNLVLAFNGQEAIWDRVYSKLNLTQEDIDEHFSGPAFLPWLRMGNMRGWGGPLSNAWHVRSLMLQKQILGRMRSLGIIPVLSAFAGHLPRAFKSLYPDTNMTKMEVWNDFNDTYCCPYFLDPTEDLFNKIGTIFLIEQINEFGTDHVYNCDSFNEVDPSTKDLTYLQNVGKSIYKAMTDVDPKSIWLMQGWLFVHSFFYWTNERAKALLTSIPLGKMIVLDLQSEQFPQYDRLHQYYGQPYIWCMLHNFGGTLGIFGSTDIINERPIQARNAPNSTMIGIGLTPEGINQNYVVYDFMIENAWRDKPRDKKEWVEGYIRRRYGQSNKTLVKSWSILMETIYNYKLLFKIRGHYAISITPKLNFETWAWYKSTDLHEAWKGFIESADDFKDSQGFLHDLVDITRQSLQVYGDYYYEKLKKDFKNKDLHSFNESSSKFLELFPDLQDILASNKDFLLGNWIRDAKVCANNSHNLQDEKLYEYNARNQITLWGPGGEILDYANKQWAGVIDEYFERRWVMFIEYAMKVLRDNDHLNKDYIKTKIFKEVEEAFTFDTREVPTKPKGNTIEIAKQIHEKWSDLKNVEVYSKRSGKSLEENFVGTQSFYEPSVILKK</sequence>
<name>A0A9P0BDF2_BRAAE</name>
<keyword evidence="4" id="KW-0326">Glycosidase</keyword>
<dbReference type="GO" id="GO:0004561">
    <property type="term" value="F:alpha-N-acetylglucosaminidase activity"/>
    <property type="evidence" value="ECO:0007669"/>
    <property type="project" value="UniProtKB-EC"/>
</dbReference>
<gene>
    <name evidence="13" type="ORF">MELIAE_LOCUS10642</name>
</gene>
<dbReference type="InterPro" id="IPR029018">
    <property type="entry name" value="Hex-like_dom2"/>
</dbReference>
<protein>
    <recommendedName>
        <fullName evidence="8">Alpha-N-acetylglucosaminidase</fullName>
        <ecNumber evidence="7">3.2.1.50</ecNumber>
    </recommendedName>
</protein>
<evidence type="ECO:0000256" key="7">
    <source>
        <dbReference type="ARBA" id="ARBA00066522"/>
    </source>
</evidence>
<dbReference type="EMBL" id="OV121138">
    <property type="protein sequence ID" value="CAH0560993.1"/>
    <property type="molecule type" value="Genomic_DNA"/>
</dbReference>
<evidence type="ECO:0000256" key="2">
    <source>
        <dbReference type="ARBA" id="ARBA00022801"/>
    </source>
</evidence>
<evidence type="ECO:0000259" key="11">
    <source>
        <dbReference type="Pfam" id="PF12971"/>
    </source>
</evidence>
<proteinExistence type="inferred from homology"/>
<dbReference type="FunFam" id="3.20.20.80:FF:000107">
    <property type="entry name" value="Alpha-N-acetylglucosaminidase family"/>
    <property type="match status" value="1"/>
</dbReference>
<evidence type="ECO:0000259" key="12">
    <source>
        <dbReference type="Pfam" id="PF12972"/>
    </source>
</evidence>
<feature type="domain" description="Alpha-N-acetylglucosaminidase N-terminal" evidence="11">
    <location>
        <begin position="41"/>
        <end position="122"/>
    </location>
</feature>
<dbReference type="OrthoDB" id="64736at2759"/>
<feature type="signal peptide" evidence="9">
    <location>
        <begin position="1"/>
        <end position="20"/>
    </location>
</feature>
<organism evidence="13 14">
    <name type="scientific">Brassicogethes aeneus</name>
    <name type="common">Rape pollen beetle</name>
    <name type="synonym">Meligethes aeneus</name>
    <dbReference type="NCBI Taxonomy" id="1431903"/>
    <lineage>
        <taxon>Eukaryota</taxon>
        <taxon>Metazoa</taxon>
        <taxon>Ecdysozoa</taxon>
        <taxon>Arthropoda</taxon>
        <taxon>Hexapoda</taxon>
        <taxon>Insecta</taxon>
        <taxon>Pterygota</taxon>
        <taxon>Neoptera</taxon>
        <taxon>Endopterygota</taxon>
        <taxon>Coleoptera</taxon>
        <taxon>Polyphaga</taxon>
        <taxon>Cucujiformia</taxon>
        <taxon>Nitidulidae</taxon>
        <taxon>Meligethinae</taxon>
        <taxon>Brassicogethes</taxon>
    </lineage>
</organism>
<dbReference type="PANTHER" id="PTHR12872">
    <property type="entry name" value="ALPHA-N-ACETYLGLUCOSAMINIDASE"/>
    <property type="match status" value="1"/>
</dbReference>
<keyword evidence="2" id="KW-0378">Hydrolase</keyword>
<dbReference type="GO" id="GO:0048731">
    <property type="term" value="P:system development"/>
    <property type="evidence" value="ECO:0007669"/>
    <property type="project" value="UniProtKB-ARBA"/>
</dbReference>
<comment type="catalytic activity">
    <reaction evidence="5">
        <text>Hydrolysis of terminal non-reducing N-acetyl-D-glucosamine residues in N-acetyl-alpha-D-glucosaminides.</text>
        <dbReference type="EC" id="3.2.1.50"/>
    </reaction>
</comment>
<dbReference type="InterPro" id="IPR024733">
    <property type="entry name" value="NAGLU_tim-barrel"/>
</dbReference>
<dbReference type="EC" id="3.2.1.50" evidence="7"/>